<dbReference type="AlphaFoldDB" id="C0D7J8"/>
<protein>
    <submittedName>
        <fullName evidence="7">Sigma-70 region 2</fullName>
    </submittedName>
</protein>
<name>C0D7J8_9FIRM</name>
<comment type="similarity">
    <text evidence="1">Belongs to the sigma-70 factor family. ECF subfamily.</text>
</comment>
<reference evidence="7 8" key="1">
    <citation type="submission" date="2009-01" db="EMBL/GenBank/DDBJ databases">
        <authorList>
            <person name="Fulton L."/>
            <person name="Clifton S."/>
            <person name="Fulton B."/>
            <person name="Xu J."/>
            <person name="Minx P."/>
            <person name="Pepin K.H."/>
            <person name="Johnson M."/>
            <person name="Bhonagiri V."/>
            <person name="Nash W.E."/>
            <person name="Mardis E.R."/>
            <person name="Wilson R.K."/>
        </authorList>
    </citation>
    <scope>NUCLEOTIDE SEQUENCE [LARGE SCALE GENOMIC DNA]</scope>
    <source>
        <strain evidence="7 8">DSM 15981</strain>
    </source>
</reference>
<organism evidence="7 8">
    <name type="scientific">[Clostridium] asparagiforme DSM 15981</name>
    <dbReference type="NCBI Taxonomy" id="518636"/>
    <lineage>
        <taxon>Bacteria</taxon>
        <taxon>Bacillati</taxon>
        <taxon>Bacillota</taxon>
        <taxon>Clostridia</taxon>
        <taxon>Lachnospirales</taxon>
        <taxon>Lachnospiraceae</taxon>
        <taxon>Enterocloster</taxon>
    </lineage>
</organism>
<dbReference type="PANTHER" id="PTHR43133">
    <property type="entry name" value="RNA POLYMERASE ECF-TYPE SIGMA FACTO"/>
    <property type="match status" value="1"/>
</dbReference>
<dbReference type="InterPro" id="IPR036388">
    <property type="entry name" value="WH-like_DNA-bd_sf"/>
</dbReference>
<evidence type="ECO:0000256" key="1">
    <source>
        <dbReference type="ARBA" id="ARBA00010641"/>
    </source>
</evidence>
<accession>C0D7J8</accession>
<proteinExistence type="inferred from homology"/>
<sequence length="198" mass="22722">MKGPEIIFKGGDKMEDSRIVELYWERNERAISETASRYGTYCHAIAYNILCDHGDAEESVNDAYLGAWNAMPPHRPSVLRTFLGKITRRISLKKWRDRHRDKRGGGQVALALEELSECVPSKTAVEDEIMAAELSNTLNRFVAALPATERQVFLCRYWYLDSIETISRSFCFSRSKVTSMLYRTRVKLLNHLKKEGAL</sequence>
<keyword evidence="4" id="KW-0238">DNA-binding</keyword>
<dbReference type="Pfam" id="PF04542">
    <property type="entry name" value="Sigma70_r2"/>
    <property type="match status" value="1"/>
</dbReference>
<dbReference type="PANTHER" id="PTHR43133:SF8">
    <property type="entry name" value="RNA POLYMERASE SIGMA FACTOR HI_1459-RELATED"/>
    <property type="match status" value="1"/>
</dbReference>
<keyword evidence="5" id="KW-0804">Transcription</keyword>
<evidence type="ECO:0000256" key="4">
    <source>
        <dbReference type="ARBA" id="ARBA00023125"/>
    </source>
</evidence>
<dbReference type="InterPro" id="IPR013325">
    <property type="entry name" value="RNA_pol_sigma_r2"/>
</dbReference>
<feature type="domain" description="RNA polymerase sigma-70 region 2" evidence="6">
    <location>
        <begin position="37"/>
        <end position="100"/>
    </location>
</feature>
<evidence type="ECO:0000313" key="8">
    <source>
        <dbReference type="Proteomes" id="UP000004756"/>
    </source>
</evidence>
<dbReference type="GO" id="GO:0006352">
    <property type="term" value="P:DNA-templated transcription initiation"/>
    <property type="evidence" value="ECO:0007669"/>
    <property type="project" value="InterPro"/>
</dbReference>
<dbReference type="InterPro" id="IPR014284">
    <property type="entry name" value="RNA_pol_sigma-70_dom"/>
</dbReference>
<dbReference type="SUPFAM" id="SSF88946">
    <property type="entry name" value="Sigma2 domain of RNA polymerase sigma factors"/>
    <property type="match status" value="1"/>
</dbReference>
<dbReference type="EMBL" id="ACCJ01000435">
    <property type="protein sequence ID" value="EEG52703.1"/>
    <property type="molecule type" value="Genomic_DNA"/>
</dbReference>
<dbReference type="SUPFAM" id="SSF88659">
    <property type="entry name" value="Sigma3 and sigma4 domains of RNA polymerase sigma factors"/>
    <property type="match status" value="1"/>
</dbReference>
<comment type="caution">
    <text evidence="7">The sequence shown here is derived from an EMBL/GenBank/DDBJ whole genome shotgun (WGS) entry which is preliminary data.</text>
</comment>
<evidence type="ECO:0000256" key="5">
    <source>
        <dbReference type="ARBA" id="ARBA00023163"/>
    </source>
</evidence>
<dbReference type="NCBIfam" id="TIGR02937">
    <property type="entry name" value="sigma70-ECF"/>
    <property type="match status" value="1"/>
</dbReference>
<evidence type="ECO:0000259" key="6">
    <source>
        <dbReference type="Pfam" id="PF04542"/>
    </source>
</evidence>
<dbReference type="InterPro" id="IPR039425">
    <property type="entry name" value="RNA_pol_sigma-70-like"/>
</dbReference>
<keyword evidence="2" id="KW-0805">Transcription regulation</keyword>
<dbReference type="Gene3D" id="1.10.1740.10">
    <property type="match status" value="1"/>
</dbReference>
<keyword evidence="3" id="KW-0731">Sigma factor</keyword>
<dbReference type="GO" id="GO:0016987">
    <property type="term" value="F:sigma factor activity"/>
    <property type="evidence" value="ECO:0007669"/>
    <property type="project" value="UniProtKB-KW"/>
</dbReference>
<dbReference type="Proteomes" id="UP000004756">
    <property type="component" value="Unassembled WGS sequence"/>
</dbReference>
<evidence type="ECO:0000256" key="3">
    <source>
        <dbReference type="ARBA" id="ARBA00023082"/>
    </source>
</evidence>
<evidence type="ECO:0000313" key="7">
    <source>
        <dbReference type="EMBL" id="EEG52703.1"/>
    </source>
</evidence>
<dbReference type="GO" id="GO:0003677">
    <property type="term" value="F:DNA binding"/>
    <property type="evidence" value="ECO:0007669"/>
    <property type="project" value="UniProtKB-KW"/>
</dbReference>
<gene>
    <name evidence="7" type="ORF">CLOSTASPAR_05245</name>
</gene>
<dbReference type="InterPro" id="IPR013324">
    <property type="entry name" value="RNA_pol_sigma_r3/r4-like"/>
</dbReference>
<evidence type="ECO:0000256" key="2">
    <source>
        <dbReference type="ARBA" id="ARBA00023015"/>
    </source>
</evidence>
<dbReference type="Gene3D" id="1.10.10.10">
    <property type="entry name" value="Winged helix-like DNA-binding domain superfamily/Winged helix DNA-binding domain"/>
    <property type="match status" value="1"/>
</dbReference>
<keyword evidence="8" id="KW-1185">Reference proteome</keyword>
<dbReference type="HOGENOM" id="CLU_047691_9_7_9"/>
<dbReference type="InterPro" id="IPR007627">
    <property type="entry name" value="RNA_pol_sigma70_r2"/>
</dbReference>
<reference evidence="7 8" key="2">
    <citation type="submission" date="2009-02" db="EMBL/GenBank/DDBJ databases">
        <title>Draft genome sequence of Clostridium asparagiforme (DSM 15981).</title>
        <authorList>
            <person name="Sudarsanam P."/>
            <person name="Ley R."/>
            <person name="Guruge J."/>
            <person name="Turnbaugh P.J."/>
            <person name="Mahowald M."/>
            <person name="Liep D."/>
            <person name="Gordon J."/>
        </authorList>
    </citation>
    <scope>NUCLEOTIDE SEQUENCE [LARGE SCALE GENOMIC DNA]</scope>
    <source>
        <strain evidence="7 8">DSM 15981</strain>
    </source>
</reference>